<evidence type="ECO:0000313" key="10">
    <source>
        <dbReference type="EMBL" id="MFK4751924.1"/>
    </source>
</evidence>
<feature type="transmembrane region" description="Helical" evidence="8">
    <location>
        <begin position="281"/>
        <end position="302"/>
    </location>
</feature>
<accession>A0ABW8NG48</accession>
<evidence type="ECO:0000256" key="8">
    <source>
        <dbReference type="SAM" id="Phobius"/>
    </source>
</evidence>
<evidence type="ECO:0000256" key="3">
    <source>
        <dbReference type="ARBA" id="ARBA00022448"/>
    </source>
</evidence>
<gene>
    <name evidence="10" type="ORF">WG929_05830</name>
</gene>
<keyword evidence="3" id="KW-0813">Transport</keyword>
<keyword evidence="4" id="KW-1003">Cell membrane</keyword>
<dbReference type="InterPro" id="IPR011701">
    <property type="entry name" value="MFS"/>
</dbReference>
<dbReference type="PROSITE" id="PS50850">
    <property type="entry name" value="MFS"/>
    <property type="match status" value="1"/>
</dbReference>
<feature type="transmembrane region" description="Helical" evidence="8">
    <location>
        <begin position="339"/>
        <end position="358"/>
    </location>
</feature>
<dbReference type="EMBL" id="JBBKTX010000005">
    <property type="protein sequence ID" value="MFK4751924.1"/>
    <property type="molecule type" value="Genomic_DNA"/>
</dbReference>
<evidence type="ECO:0000256" key="1">
    <source>
        <dbReference type="ARBA" id="ARBA00004651"/>
    </source>
</evidence>
<feature type="domain" description="Major facilitator superfamily (MFS) profile" evidence="9">
    <location>
        <begin position="12"/>
        <end position="389"/>
    </location>
</feature>
<feature type="transmembrane region" description="Helical" evidence="8">
    <location>
        <begin position="48"/>
        <end position="66"/>
    </location>
</feature>
<feature type="transmembrane region" description="Helical" evidence="8">
    <location>
        <begin position="364"/>
        <end position="386"/>
    </location>
</feature>
<dbReference type="PANTHER" id="PTHR43271:SF1">
    <property type="entry name" value="INNER MEMBRANE TRANSPORT PROTEIN YNFM"/>
    <property type="match status" value="1"/>
</dbReference>
<dbReference type="Pfam" id="PF07690">
    <property type="entry name" value="MFS_1"/>
    <property type="match status" value="1"/>
</dbReference>
<evidence type="ECO:0000256" key="4">
    <source>
        <dbReference type="ARBA" id="ARBA00022475"/>
    </source>
</evidence>
<dbReference type="PANTHER" id="PTHR43271">
    <property type="entry name" value="BLL2771 PROTEIN"/>
    <property type="match status" value="1"/>
</dbReference>
<keyword evidence="11" id="KW-1185">Reference proteome</keyword>
<protein>
    <submittedName>
        <fullName evidence="10">MFS transporter</fullName>
    </submittedName>
</protein>
<dbReference type="RefSeq" id="WP_416205280.1">
    <property type="nucleotide sequence ID" value="NZ_JBBKTX010000005.1"/>
</dbReference>
<feature type="transmembrane region" description="Helical" evidence="8">
    <location>
        <begin position="78"/>
        <end position="97"/>
    </location>
</feature>
<dbReference type="InterPro" id="IPR020846">
    <property type="entry name" value="MFS_dom"/>
</dbReference>
<feature type="transmembrane region" description="Helical" evidence="8">
    <location>
        <begin position="7"/>
        <end position="28"/>
    </location>
</feature>
<feature type="transmembrane region" description="Helical" evidence="8">
    <location>
        <begin position="206"/>
        <end position="230"/>
    </location>
</feature>
<evidence type="ECO:0000256" key="7">
    <source>
        <dbReference type="ARBA" id="ARBA00023136"/>
    </source>
</evidence>
<comment type="subcellular location">
    <subcellularLocation>
        <location evidence="1">Cell membrane</location>
        <topology evidence="1">Multi-pass membrane protein</topology>
    </subcellularLocation>
</comment>
<feature type="transmembrane region" description="Helical" evidence="8">
    <location>
        <begin position="103"/>
        <end position="125"/>
    </location>
</feature>
<dbReference type="Gene3D" id="1.20.1250.20">
    <property type="entry name" value="MFS general substrate transporter like domains"/>
    <property type="match status" value="1"/>
</dbReference>
<evidence type="ECO:0000256" key="5">
    <source>
        <dbReference type="ARBA" id="ARBA00022692"/>
    </source>
</evidence>
<dbReference type="SUPFAM" id="SSF103473">
    <property type="entry name" value="MFS general substrate transporter"/>
    <property type="match status" value="1"/>
</dbReference>
<dbReference type="InterPro" id="IPR036259">
    <property type="entry name" value="MFS_trans_sf"/>
</dbReference>
<comment type="caution">
    <text evidence="10">The sequence shown here is derived from an EMBL/GenBank/DDBJ whole genome shotgun (WGS) entry which is preliminary data.</text>
</comment>
<evidence type="ECO:0000259" key="9">
    <source>
        <dbReference type="PROSITE" id="PS50850"/>
    </source>
</evidence>
<keyword evidence="5 8" id="KW-0812">Transmembrane</keyword>
<keyword evidence="7 8" id="KW-0472">Membrane</keyword>
<evidence type="ECO:0000256" key="2">
    <source>
        <dbReference type="ARBA" id="ARBA00008335"/>
    </source>
</evidence>
<evidence type="ECO:0000256" key="6">
    <source>
        <dbReference type="ARBA" id="ARBA00022989"/>
    </source>
</evidence>
<organism evidence="10 11">
    <name type="scientific">Oceanobacter antarcticus</name>
    <dbReference type="NCBI Taxonomy" id="3133425"/>
    <lineage>
        <taxon>Bacteria</taxon>
        <taxon>Pseudomonadati</taxon>
        <taxon>Pseudomonadota</taxon>
        <taxon>Gammaproteobacteria</taxon>
        <taxon>Oceanospirillales</taxon>
        <taxon>Oceanospirillaceae</taxon>
        <taxon>Oceanobacter</taxon>
    </lineage>
</organism>
<feature type="transmembrane region" description="Helical" evidence="8">
    <location>
        <begin position="308"/>
        <end position="327"/>
    </location>
</feature>
<dbReference type="Proteomes" id="UP001620597">
    <property type="component" value="Unassembled WGS sequence"/>
</dbReference>
<evidence type="ECO:0000313" key="11">
    <source>
        <dbReference type="Proteomes" id="UP001620597"/>
    </source>
</evidence>
<feature type="transmembrane region" description="Helical" evidence="8">
    <location>
        <begin position="250"/>
        <end position="269"/>
    </location>
</feature>
<feature type="transmembrane region" description="Helical" evidence="8">
    <location>
        <begin position="137"/>
        <end position="155"/>
    </location>
</feature>
<proteinExistence type="inferred from homology"/>
<keyword evidence="6 8" id="KW-1133">Transmembrane helix</keyword>
<feature type="transmembrane region" description="Helical" evidence="8">
    <location>
        <begin position="167"/>
        <end position="186"/>
    </location>
</feature>
<dbReference type="CDD" id="cd17324">
    <property type="entry name" value="MFS_NepI_like"/>
    <property type="match status" value="1"/>
</dbReference>
<reference evidence="10 11" key="1">
    <citation type="submission" date="2024-03" db="EMBL/GenBank/DDBJ databases">
        <title>High-quality draft genome sequence of Oceanobacter sp. wDCs-4.</title>
        <authorList>
            <person name="Dong C."/>
        </authorList>
    </citation>
    <scope>NUCLEOTIDE SEQUENCE [LARGE SCALE GENOMIC DNA]</scope>
    <source>
        <strain evidence="11">wDCs-4</strain>
    </source>
</reference>
<name>A0ABW8NG48_9GAMM</name>
<sequence>MITTGTAAWWRITIALCLGSFMVFSNLYVTQPLLPMLATEFSVTPLQASYSLTLSTLTLGLSLLVYGPLSDVIGRKGLIVGSMCGAALTALLISQVSTFEQLLWLRGLQGVFLGGLPAIAVAYMADEFDADALMSAIGLYIAANSLGGIGGRLMGGFTGEHLGWGNAFLVVGMLGACTWMLVAWLLPAPRRFIARPFNLPSMGQDLISHLTNPLLIPAFLFGGLNFFVFINQYSFITFVLEADPYTLSPQFLGMLFLTYLSGTWGSTLSGKFSRRYGQANCMMVGSGLLMIGSLVTLIPWLATIVLGFLLNAFGFFFAHSSASAWVSRTAQHAKASASSLYLVFYYLGASTGGLYLNLFWQWQYWLGVVLGSLLVLAVTLALAAWLKHQTCKQQSRPSGRIAQESQSLS</sequence>
<comment type="similarity">
    <text evidence="2">Belongs to the major facilitator superfamily.</text>
</comment>